<sequence length="86" mass="9766">MVRSKNTIATPPGATIREQLEDRGMTQKNFALRMNLSEKHVSQLINGDVRLTPEIAERLEMVLGIPASFWNNLEAIYQEKLAKVKD</sequence>
<dbReference type="Pfam" id="PF01381">
    <property type="entry name" value="HTH_3"/>
    <property type="match status" value="1"/>
</dbReference>
<gene>
    <name evidence="3" type="ORF">OBE_00640</name>
</gene>
<protein>
    <submittedName>
        <fullName evidence="3">Family plasmid maintenance system antidote protein</fullName>
    </submittedName>
</protein>
<dbReference type="InterPro" id="IPR001387">
    <property type="entry name" value="Cro/C1-type_HTH"/>
</dbReference>
<reference evidence="3" key="1">
    <citation type="journal article" date="2013" name="Environ. Microbiol.">
        <title>Microbiota from the distal guts of lean and obese adolescents exhibit partial functional redundancy besides clear differences in community structure.</title>
        <authorList>
            <person name="Ferrer M."/>
            <person name="Ruiz A."/>
            <person name="Lanza F."/>
            <person name="Haange S.B."/>
            <person name="Oberbach A."/>
            <person name="Till H."/>
            <person name="Bargiela R."/>
            <person name="Campoy C."/>
            <person name="Segura M.T."/>
            <person name="Richter M."/>
            <person name="von Bergen M."/>
            <person name="Seifert J."/>
            <person name="Suarez A."/>
        </authorList>
    </citation>
    <scope>NUCLEOTIDE SEQUENCE</scope>
</reference>
<comment type="caution">
    <text evidence="3">The sequence shown here is derived from an EMBL/GenBank/DDBJ whole genome shotgun (WGS) entry which is preliminary data.</text>
</comment>
<dbReference type="SUPFAM" id="SSF47413">
    <property type="entry name" value="lambda repressor-like DNA-binding domains"/>
    <property type="match status" value="1"/>
</dbReference>
<organism evidence="3">
    <name type="scientific">human gut metagenome</name>
    <dbReference type="NCBI Taxonomy" id="408170"/>
    <lineage>
        <taxon>unclassified sequences</taxon>
        <taxon>metagenomes</taxon>
        <taxon>organismal metagenomes</taxon>
    </lineage>
</organism>
<feature type="domain" description="HTH cro/C1-type" evidence="2">
    <location>
        <begin position="16"/>
        <end position="70"/>
    </location>
</feature>
<dbReference type="PANTHER" id="PTHR36924">
    <property type="entry name" value="ANTITOXIN HIGA-1"/>
    <property type="match status" value="1"/>
</dbReference>
<keyword evidence="1" id="KW-0238">DNA-binding</keyword>
<dbReference type="InterPro" id="IPR013430">
    <property type="entry name" value="Toxin_antidote_HigA"/>
</dbReference>
<evidence type="ECO:0000313" key="3">
    <source>
        <dbReference type="EMBL" id="EKC76858.1"/>
    </source>
</evidence>
<dbReference type="SMART" id="SM00530">
    <property type="entry name" value="HTH_XRE"/>
    <property type="match status" value="1"/>
</dbReference>
<dbReference type="EMBL" id="AJWZ01000440">
    <property type="protein sequence ID" value="EKC76858.1"/>
    <property type="molecule type" value="Genomic_DNA"/>
</dbReference>
<dbReference type="InterPro" id="IPR010982">
    <property type="entry name" value="Lambda_DNA-bd_dom_sf"/>
</dbReference>
<dbReference type="PROSITE" id="PS50943">
    <property type="entry name" value="HTH_CROC1"/>
    <property type="match status" value="1"/>
</dbReference>
<proteinExistence type="predicted"/>
<accession>K1U3P6</accession>
<name>K1U3P6_9ZZZZ</name>
<evidence type="ECO:0000256" key="1">
    <source>
        <dbReference type="ARBA" id="ARBA00023125"/>
    </source>
</evidence>
<dbReference type="GO" id="GO:0003677">
    <property type="term" value="F:DNA binding"/>
    <property type="evidence" value="ECO:0007669"/>
    <property type="project" value="UniProtKB-KW"/>
</dbReference>
<dbReference type="AlphaFoldDB" id="K1U3P6"/>
<dbReference type="PANTHER" id="PTHR36924:SF1">
    <property type="entry name" value="ANTITOXIN HIGA-1"/>
    <property type="match status" value="1"/>
</dbReference>
<dbReference type="CDD" id="cd00093">
    <property type="entry name" value="HTH_XRE"/>
    <property type="match status" value="1"/>
</dbReference>
<dbReference type="Gene3D" id="1.10.260.40">
    <property type="entry name" value="lambda repressor-like DNA-binding domains"/>
    <property type="match status" value="1"/>
</dbReference>
<evidence type="ECO:0000259" key="2">
    <source>
        <dbReference type="PROSITE" id="PS50943"/>
    </source>
</evidence>